<feature type="compositionally biased region" description="Low complexity" evidence="6">
    <location>
        <begin position="2295"/>
        <end position="2316"/>
    </location>
</feature>
<dbReference type="GO" id="GO:0005524">
    <property type="term" value="F:ATP binding"/>
    <property type="evidence" value="ECO:0007669"/>
    <property type="project" value="InterPro"/>
</dbReference>
<feature type="region of interest" description="Disordered" evidence="6">
    <location>
        <begin position="1182"/>
        <end position="1205"/>
    </location>
</feature>
<comment type="subcellular location">
    <subcellularLocation>
        <location evidence="1">Secreted</location>
    </subcellularLocation>
</comment>
<evidence type="ECO:0000313" key="9">
    <source>
        <dbReference type="Proteomes" id="UP000078541"/>
    </source>
</evidence>
<evidence type="ECO:0000256" key="1">
    <source>
        <dbReference type="ARBA" id="ARBA00004613"/>
    </source>
</evidence>
<dbReference type="InterPro" id="IPR010935">
    <property type="entry name" value="SMC_hinge"/>
</dbReference>
<dbReference type="InterPro" id="IPR050938">
    <property type="entry name" value="Collagen_Structural_Proteins"/>
</dbReference>
<evidence type="ECO:0000313" key="8">
    <source>
        <dbReference type="EMBL" id="KYN33786.1"/>
    </source>
</evidence>
<keyword evidence="9" id="KW-1185">Reference proteome</keyword>
<feature type="coiled-coil region" evidence="5">
    <location>
        <begin position="399"/>
        <end position="482"/>
    </location>
</feature>
<keyword evidence="3 5" id="KW-0175">Coiled coil</keyword>
<evidence type="ECO:0000256" key="6">
    <source>
        <dbReference type="SAM" id="MobiDB-lite"/>
    </source>
</evidence>
<dbReference type="Pfam" id="PF06470">
    <property type="entry name" value="SMC_hinge"/>
    <property type="match status" value="1"/>
</dbReference>
<protein>
    <submittedName>
        <fullName evidence="8">Collagen alpha-2(I) chain</fullName>
    </submittedName>
</protein>
<feature type="compositionally biased region" description="Low complexity" evidence="6">
    <location>
        <begin position="1404"/>
        <end position="1413"/>
    </location>
</feature>
<feature type="compositionally biased region" description="Pro residues" evidence="6">
    <location>
        <begin position="1277"/>
        <end position="1289"/>
    </location>
</feature>
<feature type="compositionally biased region" description="Low complexity" evidence="6">
    <location>
        <begin position="2104"/>
        <end position="2113"/>
    </location>
</feature>
<organism evidence="8 9">
    <name type="scientific">Trachymyrmex septentrionalis</name>
    <dbReference type="NCBI Taxonomy" id="34720"/>
    <lineage>
        <taxon>Eukaryota</taxon>
        <taxon>Metazoa</taxon>
        <taxon>Ecdysozoa</taxon>
        <taxon>Arthropoda</taxon>
        <taxon>Hexapoda</taxon>
        <taxon>Insecta</taxon>
        <taxon>Pterygota</taxon>
        <taxon>Neoptera</taxon>
        <taxon>Endopterygota</taxon>
        <taxon>Hymenoptera</taxon>
        <taxon>Apocrita</taxon>
        <taxon>Aculeata</taxon>
        <taxon>Formicoidea</taxon>
        <taxon>Formicidae</taxon>
        <taxon>Myrmicinae</taxon>
        <taxon>Trachymyrmex</taxon>
    </lineage>
</organism>
<feature type="coiled-coil region" evidence="5">
    <location>
        <begin position="268"/>
        <end position="365"/>
    </location>
</feature>
<dbReference type="SUPFAM" id="SSF75553">
    <property type="entry name" value="Smc hinge domain"/>
    <property type="match status" value="1"/>
</dbReference>
<dbReference type="SMART" id="SM00038">
    <property type="entry name" value="COLFI"/>
    <property type="match status" value="1"/>
</dbReference>
<dbReference type="Pfam" id="PF01410">
    <property type="entry name" value="COLFI"/>
    <property type="match status" value="1"/>
</dbReference>
<proteinExistence type="predicted"/>
<dbReference type="EMBL" id="KQ981891">
    <property type="protein sequence ID" value="KYN33786.1"/>
    <property type="molecule type" value="Genomic_DNA"/>
</dbReference>
<feature type="domain" description="Fibrillar collagen NC1" evidence="7">
    <location>
        <begin position="2386"/>
        <end position="2609"/>
    </location>
</feature>
<feature type="compositionally biased region" description="Low complexity" evidence="6">
    <location>
        <begin position="1954"/>
        <end position="1974"/>
    </location>
</feature>
<evidence type="ECO:0000256" key="5">
    <source>
        <dbReference type="SAM" id="Coils"/>
    </source>
</evidence>
<dbReference type="InterPro" id="IPR008160">
    <property type="entry name" value="Collagen"/>
</dbReference>
<keyword evidence="4 8" id="KW-0176">Collagen</keyword>
<dbReference type="SMART" id="SM00968">
    <property type="entry name" value="SMC_hinge"/>
    <property type="match status" value="1"/>
</dbReference>
<feature type="compositionally biased region" description="Low complexity" evidence="6">
    <location>
        <begin position="2041"/>
        <end position="2050"/>
    </location>
</feature>
<dbReference type="GO" id="GO:0005201">
    <property type="term" value="F:extracellular matrix structural constituent"/>
    <property type="evidence" value="ECO:0007669"/>
    <property type="project" value="InterPro"/>
</dbReference>
<dbReference type="Proteomes" id="UP000078541">
    <property type="component" value="Unassembled WGS sequence"/>
</dbReference>
<dbReference type="Gene3D" id="1.20.1060.20">
    <property type="match status" value="1"/>
</dbReference>
<dbReference type="Gene3D" id="3.30.70.1620">
    <property type="match status" value="1"/>
</dbReference>
<feature type="compositionally biased region" description="Pro residues" evidence="6">
    <location>
        <begin position="2194"/>
        <end position="2206"/>
    </location>
</feature>
<reference evidence="8 9" key="1">
    <citation type="submission" date="2016-03" db="EMBL/GenBank/DDBJ databases">
        <title>Trachymyrmex septentrionalis WGS genome.</title>
        <authorList>
            <person name="Nygaard S."/>
            <person name="Hu H."/>
            <person name="Boomsma J."/>
            <person name="Zhang G."/>
        </authorList>
    </citation>
    <scope>NUCLEOTIDE SEQUENCE [LARGE SCALE GENOMIC DNA]</scope>
    <source>
        <strain evidence="8">Tsep2-gDNA-1</strain>
        <tissue evidence="8">Whole body</tissue>
    </source>
</reference>
<dbReference type="InterPro" id="IPR027417">
    <property type="entry name" value="P-loop_NTPase"/>
</dbReference>
<feature type="region of interest" description="Disordered" evidence="6">
    <location>
        <begin position="1242"/>
        <end position="1292"/>
    </location>
</feature>
<feature type="compositionally biased region" description="Low complexity" evidence="6">
    <location>
        <begin position="1869"/>
        <end position="1885"/>
    </location>
</feature>
<dbReference type="PROSITE" id="PS51461">
    <property type="entry name" value="NC1_FIB"/>
    <property type="match status" value="1"/>
</dbReference>
<dbReference type="FunFam" id="2.60.120.1000:FF:000007">
    <property type="entry name" value="Collagen type V alpha 3 chain"/>
    <property type="match status" value="1"/>
</dbReference>
<sequence>MSISLNRIVIFNFKSFGGETVIGPIQPFTAIIGLNGAGKSNIVDAISFALGEGLTALRVKYLSELIYGISTRESMMERAMYVKLIFNINAVDGIKKKSFTRAVRGGTYQYKIDNKIVTNICYMTELREMGLDIKAENFLIPQGYISCVAMKKPKDLAIMFEKITDSNKYKADYDRLKLELLNMAKKINFENKLKKQILIQKKYAIMEKAETDKYLKLKEQYNKYKLKYQLILLLRIKRRVEFLQDKERKIKSQIDQYLHDKKNVIILLEDTKSQFKSLSSSLEDIEQDILKMKNIIEQRKTEHIIFKDKILYWQKKRESARISLDSANKARDANKKIIQELNNELERINNELTELRKASQTSTIELSNSQVKRYMELTNEVEFRAQNSVKQIKSLMHDQREDQAKLDNENRCKEELEDKEKQMILKKVNLETRFTKLQDSSTKSKTTLMEKIAKIQELNQTITETRNKSLNLENDIVKITEELSEADIDKNNILYKNKKNETINMLKQIYSGVYGRLFDLCKPIHSRYNVAVTKVFGQYMNAIVVDTTHIAIQCIQLLKREKIGIETFLPLDSIKNIILNERLRAIEEPQNVKLLYDVLNILSPHINNAILFVTKNTLVCETSEHARMLAYPDDKREAYDCVSLDGCFYRKKGLISGGLADLTVKAKQWDEQRILTLMEQKAQLMQELRNLPKISLMQSEVDIINIEINALARQNKYVDTDIKDAVFVIDDKMQKRNKEIKNVEKYINSIKNEIFADFCNNINVPDISYYEKNNLRIYQEKKTRQLELEQQYNRIKDQLGFENENDIENKVLKWQQAIEHADTEWKKMCQQERHAKIKVEQKETKMSRLKDNYTNVAKDLEDVTKKLAEHKSQINVNGKLYLESQKAHIAVQRKIWQIKIECNIILKECKMEDISIPMSKTHCTLEENIFTSSSSSSIESSGDCCEILTKIDFSQFPKEICNFTNEQLRDMSLQLFEKITEIENEFDDLVNLKVDEKIDIIKQRMQKINTNLRNYRNKYDEIKMQFESNLVNNTSAQAIILSDNPEEPYASNIIYNCIAPHKGFQPLQYLSDGEKSMASLALLFAIQRYRQIPFFIMDEGDAALDKVNIKNVVSFIRSQATLMQFITISLHKELYRNSDALVGVTVERDFTMRRRALELITGLLVVQLLLPLPDQVNAMKNRLRKQRSKPQEHQAQQSSNDYEYDYNYENYDEYDEKNEETSSTSARDYSVLPTEILPGESNIYSSVAVPGPRGSPGRPGDDGRPGDSGYPGQPGTPGIPGPPGPPGPVPDVSLYYQQLALSQANEDKGPSGAAASLYGPEALSYIQAQVGPIGPRGPPGPSGPPGPQGFQGIRGETGELGSPGPPGMPGPRGLPGLPGKDGISGEDGETGPLGSPGPVGQRGLPGIPGLPGLKGHRGFPGLDGAKGEQGTSGEKGSMGSPGPMGPVGPMGPAGPRGERGREGPSGPPGLRGLDGIAGPPGQPGVIGKPGSPGFPGNPGVKGDQGPQGPTGNQGLQGPRGESGRPGQPGETGPQGPQGKDGIPGEKGATGAIGPVGMVGFPGARGQPGTPGNPGTPGAKGAPGLPGDRGLKGDTGVKGDSGMPGPRGLPGPPGNEGKRGKRGMRGPIGSVGPPGERGVSGERGFPGSDGPIGPQGQPGDRGPLGAVGSKGATGDPGRPGAAGLQGARGLMGRPGASGKPGNPGERGIQGADGKPGEQGLPGLQGLPGPMGTPGERGYSGERGKDGEPGNPGPPGPRGDTGKEGPPGVQGPPGPSGSDGVRGLPGPTGSRGFQGLPGAAGNPGVPGKDGEAGVQGHPGPPGMVGDRGERGLPGERGLIGPPGPMGPRGETGTQGSDGLIGLPGLKGDKGSFGSPGLLGLPGARGLSGEPGQKGERGTIGPIGPEGPSGHIGERGPQGEVGPPGSPGEPAERGDPGPPGLIGEPGAPGNPGERGPHGLQGLQGFPGPQGLIGLPGLKGDRGYPGLKGEQGNPGLPGSPGEIGAPGPIGVTGAKGIRGDPGVRGEPGLMGPPGIIGHVGPSGPPGNIGSSGAPGLPGVKGDAGDTGRPGNPGPTGNPGLPGIDGIKGESGSPGSQGLTGSQGPQGPPGERGLSGLPGSPGPIGNRGLRGAPGEIGQPGKTGTEGPPGPPGLIGSPGAPGHTGEIGPEGPTGKPGPPGIGGRPGDKGPPGVPGAAGPSGPPGLSGPPGPIGPTGLTGERGPKGETGPQGVEGPQGPRGKPGPAGLEGIKGDHGEEGQKGAKGHRGFTGLQGLPGSPGLVGEKGIPGLPGLPGKDGEPGIRGNPGREGNPGPIGPVGNPGSRGPPGEEGRQGSPGLPGPPGPPGPPGEVGFGYDAASLAAFIGQGQTKGPDPLGDEPPRIFSKDITEKERRELLLKAYENLKSSFQKLMKPDGEKNSPAKTCRDLFVAYPDKLSGEYWIDPNEGDIRDAILVYCDAEKRATCILPNPSRSPEITHITDQQETWLSEIDNGMKITYKADSNQIGFLQLLSKHANQNITYHCKNSVAYFDYEKKTYKRGLKLLAWNDVELTPRGNQRLRYEMIMDECRVYRNNWGKTVVSYETNKPVRLPILDVALRDIGKPEQSFSIEIGPTCYD</sequence>
<feature type="compositionally biased region" description="Low complexity" evidence="6">
    <location>
        <begin position="2277"/>
        <end position="2287"/>
    </location>
</feature>
<feature type="compositionally biased region" description="Low complexity" evidence="6">
    <location>
        <begin position="1432"/>
        <end position="1441"/>
    </location>
</feature>
<dbReference type="Gene3D" id="2.60.120.1000">
    <property type="match status" value="1"/>
</dbReference>
<dbReference type="InterPro" id="IPR003395">
    <property type="entry name" value="RecF/RecN/SMC_N"/>
</dbReference>
<feature type="compositionally biased region" description="Basic and acidic residues" evidence="6">
    <location>
        <begin position="2244"/>
        <end position="2254"/>
    </location>
</feature>
<dbReference type="PANTHER" id="PTHR37456:SF6">
    <property type="entry name" value="COLLAGEN ALPHA-1(XXIII) CHAIN-LIKE ISOFORM X2"/>
    <property type="match status" value="1"/>
</dbReference>
<accession>A0A195F0A5</accession>
<feature type="compositionally biased region" description="Low complexity" evidence="6">
    <location>
        <begin position="1716"/>
        <end position="1732"/>
    </location>
</feature>
<name>A0A195F0A5_9HYME</name>
<dbReference type="STRING" id="34720.A0A195F0A5"/>
<dbReference type="InterPro" id="IPR000885">
    <property type="entry name" value="Fib_collagen_C"/>
</dbReference>
<dbReference type="SUPFAM" id="SSF52540">
    <property type="entry name" value="P-loop containing nucleoside triphosphate hydrolases"/>
    <property type="match status" value="1"/>
</dbReference>
<feature type="compositionally biased region" description="Pro residues" evidence="6">
    <location>
        <begin position="1335"/>
        <end position="1347"/>
    </location>
</feature>
<feature type="region of interest" description="Disordered" evidence="6">
    <location>
        <begin position="1330"/>
        <end position="2347"/>
    </location>
</feature>
<feature type="compositionally biased region" description="Basic and acidic residues" evidence="6">
    <location>
        <begin position="1737"/>
        <end position="1746"/>
    </location>
</feature>
<feature type="coiled-coil region" evidence="5">
    <location>
        <begin position="832"/>
        <end position="873"/>
    </location>
</feature>
<dbReference type="Pfam" id="PF01391">
    <property type="entry name" value="Collagen"/>
    <property type="match status" value="7"/>
</dbReference>
<feature type="compositionally biased region" description="Polar residues" evidence="6">
    <location>
        <begin position="2088"/>
        <end position="2100"/>
    </location>
</feature>
<feature type="compositionally biased region" description="Pro residues" evidence="6">
    <location>
        <begin position="2331"/>
        <end position="2341"/>
    </location>
</feature>
<feature type="compositionally biased region" description="Low complexity" evidence="6">
    <location>
        <begin position="1575"/>
        <end position="1585"/>
    </location>
</feature>
<feature type="compositionally biased region" description="Low complexity" evidence="6">
    <location>
        <begin position="2148"/>
        <end position="2167"/>
    </location>
</feature>
<dbReference type="GO" id="GO:0051276">
    <property type="term" value="P:chromosome organization"/>
    <property type="evidence" value="ECO:0007669"/>
    <property type="project" value="InterPro"/>
</dbReference>
<dbReference type="GO" id="GO:0005576">
    <property type="term" value="C:extracellular region"/>
    <property type="evidence" value="ECO:0007669"/>
    <property type="project" value="UniProtKB-SubCell"/>
</dbReference>
<feature type="compositionally biased region" description="Low complexity" evidence="6">
    <location>
        <begin position="1645"/>
        <end position="1663"/>
    </location>
</feature>
<dbReference type="Pfam" id="PF02463">
    <property type="entry name" value="SMC_N"/>
    <property type="match status" value="1"/>
</dbReference>
<dbReference type="GO" id="GO:0005581">
    <property type="term" value="C:collagen trimer"/>
    <property type="evidence" value="ECO:0007669"/>
    <property type="project" value="UniProtKB-KW"/>
</dbReference>
<evidence type="ECO:0000259" key="7">
    <source>
        <dbReference type="PROSITE" id="PS51461"/>
    </source>
</evidence>
<evidence type="ECO:0000256" key="4">
    <source>
        <dbReference type="ARBA" id="ARBA00023119"/>
    </source>
</evidence>
<keyword evidence="2" id="KW-0964">Secreted</keyword>
<dbReference type="PANTHER" id="PTHR37456">
    <property type="entry name" value="SI:CH211-266K2.1"/>
    <property type="match status" value="1"/>
</dbReference>
<dbReference type="InterPro" id="IPR036277">
    <property type="entry name" value="SMC_hinge_sf"/>
</dbReference>
<feature type="coiled-coil region" evidence="5">
    <location>
        <begin position="965"/>
        <end position="1025"/>
    </location>
</feature>
<dbReference type="GO" id="GO:0005694">
    <property type="term" value="C:chromosome"/>
    <property type="evidence" value="ECO:0007669"/>
    <property type="project" value="InterPro"/>
</dbReference>
<feature type="compositionally biased region" description="Low complexity" evidence="6">
    <location>
        <begin position="1524"/>
        <end position="1537"/>
    </location>
</feature>
<gene>
    <name evidence="8" type="ORF">ALC56_11862</name>
</gene>
<dbReference type="Gene3D" id="3.40.50.300">
    <property type="entry name" value="P-loop containing nucleotide triphosphate hydrolases"/>
    <property type="match status" value="2"/>
</dbReference>
<evidence type="ECO:0000256" key="3">
    <source>
        <dbReference type="ARBA" id="ARBA00023054"/>
    </source>
</evidence>
<evidence type="ECO:0000256" key="2">
    <source>
        <dbReference type="ARBA" id="ARBA00022525"/>
    </source>
</evidence>